<dbReference type="InterPro" id="IPR003718">
    <property type="entry name" value="OsmC/Ohr_fam"/>
</dbReference>
<proteinExistence type="predicted"/>
<protein>
    <submittedName>
        <fullName evidence="1">OsmC-like protein</fullName>
    </submittedName>
</protein>
<dbReference type="Gene3D" id="3.30.300.20">
    <property type="match status" value="1"/>
</dbReference>
<dbReference type="AlphaFoldDB" id="L7VQ74"/>
<evidence type="ECO:0000313" key="1">
    <source>
        <dbReference type="EMBL" id="AGC71037.1"/>
    </source>
</evidence>
<sequence>MHADVAAAIGGAGSAPDPHDLFDSSLIACKALTAHVYAKSRGYALDRVEITVDRDTSKERQGTYALRVSIALFGPLSQDEKQKVYDVLVRCPIHKLMTTTTVEIETAPLVSSP</sequence>
<name>L7VQ74_9BACT</name>
<dbReference type="SUPFAM" id="SSF82784">
    <property type="entry name" value="OsmC-like"/>
    <property type="match status" value="1"/>
</dbReference>
<organism evidence="1">
    <name type="scientific">uncultured bacterium A1Q1_fos_1231</name>
    <dbReference type="NCBI Taxonomy" id="1256544"/>
    <lineage>
        <taxon>Bacteria</taxon>
        <taxon>environmental samples</taxon>
    </lineage>
</organism>
<dbReference type="Pfam" id="PF02566">
    <property type="entry name" value="OsmC"/>
    <property type="match status" value="1"/>
</dbReference>
<accession>L7VQ74</accession>
<dbReference type="PANTHER" id="PTHR39624:SF2">
    <property type="entry name" value="OSMC-LIKE PROTEIN"/>
    <property type="match status" value="1"/>
</dbReference>
<dbReference type="InterPro" id="IPR036102">
    <property type="entry name" value="OsmC/Ohrsf"/>
</dbReference>
<reference evidence="1" key="1">
    <citation type="submission" date="2012-09" db="EMBL/GenBank/DDBJ databases">
        <title>Metagenomic Characterization of a Microbial Community in Wastewater Detects High Levels of Antibiotic Resistance.</title>
        <authorList>
            <person name="Abrams M."/>
            <person name="Caldwell A."/>
            <person name="Vandaei E."/>
            <person name="Lee W."/>
            <person name="Perrott J."/>
            <person name="Khan S.Y."/>
            <person name="Ta J."/>
            <person name="Romero D."/>
            <person name="Nguyen V."/>
            <person name="Pourmand N."/>
            <person name="Ouverney C.C."/>
        </authorList>
    </citation>
    <scope>NUCLEOTIDE SEQUENCE</scope>
</reference>
<dbReference type="PANTHER" id="PTHR39624">
    <property type="entry name" value="PROTEIN INVOLVED IN RIMO-MEDIATED BETA-METHYLTHIOLATION OF RIBOSOMAL PROTEIN S12 YCAO"/>
    <property type="match status" value="1"/>
</dbReference>
<dbReference type="EMBL" id="JX649860">
    <property type="protein sequence ID" value="AGC71037.1"/>
    <property type="molecule type" value="Genomic_DNA"/>
</dbReference>
<dbReference type="InterPro" id="IPR015946">
    <property type="entry name" value="KH_dom-like_a/b"/>
</dbReference>